<feature type="repeat" description="CXXCXGXG motif" evidence="8">
    <location>
        <begin position="199"/>
        <end position="206"/>
    </location>
</feature>
<comment type="domain">
    <text evidence="8">The J domain is necessary and sufficient to stimulate DnaK ATPase activity. Zinc center 1 plays an important role in the autonomous, DnaK-independent chaperone activity of DnaJ. Zinc center 2 is essential for interaction with DnaK and for DnaJ activity.</text>
</comment>
<dbReference type="FunFam" id="2.10.230.10:FF:000002">
    <property type="entry name" value="Molecular chaperone DnaJ"/>
    <property type="match status" value="1"/>
</dbReference>
<dbReference type="HAMAP" id="MF_01152">
    <property type="entry name" value="DnaJ"/>
    <property type="match status" value="1"/>
</dbReference>
<evidence type="ECO:0000256" key="8">
    <source>
        <dbReference type="HAMAP-Rule" id="MF_01152"/>
    </source>
</evidence>
<keyword evidence="3 8" id="KW-0863">Zinc-finger</keyword>
<gene>
    <name evidence="8" type="primary">dnaJ</name>
    <name evidence="12" type="ORF">A2755_02900</name>
</gene>
<dbReference type="Pfam" id="PF00684">
    <property type="entry name" value="DnaJ_CXXCXGXG"/>
    <property type="match status" value="1"/>
</dbReference>
<reference evidence="12 13" key="1">
    <citation type="journal article" date="2016" name="Nat. Commun.">
        <title>Thousands of microbial genomes shed light on interconnected biogeochemical processes in an aquifer system.</title>
        <authorList>
            <person name="Anantharaman K."/>
            <person name="Brown C.T."/>
            <person name="Hug L.A."/>
            <person name="Sharon I."/>
            <person name="Castelle C.J."/>
            <person name="Probst A.J."/>
            <person name="Thomas B.C."/>
            <person name="Singh A."/>
            <person name="Wilkins M.J."/>
            <person name="Karaoz U."/>
            <person name="Brodie E.L."/>
            <person name="Williams K.H."/>
            <person name="Hubbard S.S."/>
            <person name="Banfield J.F."/>
        </authorList>
    </citation>
    <scope>NUCLEOTIDE SEQUENCE [LARGE SCALE GENOMIC DNA]</scope>
</reference>
<evidence type="ECO:0000256" key="9">
    <source>
        <dbReference type="PROSITE-ProRule" id="PRU00546"/>
    </source>
</evidence>
<feature type="repeat" description="CXXCXGXG motif" evidence="8">
    <location>
        <begin position="173"/>
        <end position="180"/>
    </location>
</feature>
<evidence type="ECO:0000256" key="1">
    <source>
        <dbReference type="ARBA" id="ARBA00022723"/>
    </source>
</evidence>
<feature type="domain" description="J" evidence="10">
    <location>
        <begin position="3"/>
        <end position="65"/>
    </location>
</feature>
<dbReference type="CDD" id="cd10747">
    <property type="entry name" value="DnaJ_C"/>
    <property type="match status" value="1"/>
</dbReference>
<dbReference type="InterPro" id="IPR001305">
    <property type="entry name" value="HSP_DnaJ_Cys-rich_dom"/>
</dbReference>
<dbReference type="PROSITE" id="PS50076">
    <property type="entry name" value="DNAJ_2"/>
    <property type="match status" value="1"/>
</dbReference>
<comment type="subunit">
    <text evidence="8">Homodimer.</text>
</comment>
<dbReference type="PROSITE" id="PS00636">
    <property type="entry name" value="DNAJ_1"/>
    <property type="match status" value="1"/>
</dbReference>
<dbReference type="PANTHER" id="PTHR43096">
    <property type="entry name" value="DNAJ HOMOLOG 1, MITOCHONDRIAL-RELATED"/>
    <property type="match status" value="1"/>
</dbReference>
<dbReference type="GO" id="GO:0051082">
    <property type="term" value="F:unfolded protein binding"/>
    <property type="evidence" value="ECO:0007669"/>
    <property type="project" value="UniProtKB-UniRule"/>
</dbReference>
<feature type="repeat" description="CXXCXGXG motif" evidence="8">
    <location>
        <begin position="213"/>
        <end position="220"/>
    </location>
</feature>
<comment type="similarity">
    <text evidence="6 8">Belongs to the DnaJ family.</text>
</comment>
<feature type="binding site" evidence="8">
    <location>
        <position position="202"/>
    </location>
    <ligand>
        <name>Zn(2+)</name>
        <dbReference type="ChEBI" id="CHEBI:29105"/>
        <label>2</label>
    </ligand>
</feature>
<feature type="repeat" description="CXXCXGXG motif" evidence="8">
    <location>
        <begin position="156"/>
        <end position="163"/>
    </location>
</feature>
<dbReference type="PANTHER" id="PTHR43096:SF52">
    <property type="entry name" value="DNAJ HOMOLOG 1, MITOCHONDRIAL-RELATED"/>
    <property type="match status" value="1"/>
</dbReference>
<dbReference type="STRING" id="1802555.A2755_02900"/>
<dbReference type="InterPro" id="IPR012724">
    <property type="entry name" value="DnaJ"/>
</dbReference>
<dbReference type="InterPro" id="IPR008971">
    <property type="entry name" value="HSP40/DnaJ_pept-bd"/>
</dbReference>
<evidence type="ECO:0000256" key="4">
    <source>
        <dbReference type="ARBA" id="ARBA00022833"/>
    </source>
</evidence>
<name>A0A1F8DSE0_9BACT</name>
<dbReference type="Gene3D" id="2.60.260.20">
    <property type="entry name" value="Urease metallochaperone UreE, N-terminal domain"/>
    <property type="match status" value="2"/>
</dbReference>
<evidence type="ECO:0000313" key="13">
    <source>
        <dbReference type="Proteomes" id="UP000177029"/>
    </source>
</evidence>
<dbReference type="Gene3D" id="1.10.287.110">
    <property type="entry name" value="DnaJ domain"/>
    <property type="match status" value="1"/>
</dbReference>
<comment type="subcellular location">
    <subcellularLocation>
        <location evidence="8">Cytoplasm</location>
    </subcellularLocation>
</comment>
<dbReference type="GO" id="GO:0005524">
    <property type="term" value="F:ATP binding"/>
    <property type="evidence" value="ECO:0007669"/>
    <property type="project" value="InterPro"/>
</dbReference>
<evidence type="ECO:0000256" key="5">
    <source>
        <dbReference type="ARBA" id="ARBA00023186"/>
    </source>
</evidence>
<dbReference type="InterPro" id="IPR036869">
    <property type="entry name" value="J_dom_sf"/>
</dbReference>
<dbReference type="Gene3D" id="2.10.230.10">
    <property type="entry name" value="Heat shock protein DnaJ, cysteine-rich domain"/>
    <property type="match status" value="1"/>
</dbReference>
<keyword evidence="1 8" id="KW-0479">Metal-binding</keyword>
<dbReference type="InterPro" id="IPR001623">
    <property type="entry name" value="DnaJ_domain"/>
</dbReference>
<organism evidence="12 13">
    <name type="scientific">Candidatus Wolfebacteria bacterium RIFCSPHIGHO2_01_FULL_48_22</name>
    <dbReference type="NCBI Taxonomy" id="1802555"/>
    <lineage>
        <taxon>Bacteria</taxon>
        <taxon>Candidatus Wolfeibacteriota</taxon>
    </lineage>
</organism>
<feature type="binding site" evidence="8">
    <location>
        <position position="213"/>
    </location>
    <ligand>
        <name>Zn(2+)</name>
        <dbReference type="ChEBI" id="CHEBI:29105"/>
        <label>1</label>
    </ligand>
</feature>
<dbReference type="GO" id="GO:0042026">
    <property type="term" value="P:protein refolding"/>
    <property type="evidence" value="ECO:0007669"/>
    <property type="project" value="TreeGrafter"/>
</dbReference>
<protein>
    <recommendedName>
        <fullName evidence="7 8">Chaperone protein DnaJ</fullName>
    </recommendedName>
</protein>
<dbReference type="Pfam" id="PF00226">
    <property type="entry name" value="DnaJ"/>
    <property type="match status" value="1"/>
</dbReference>
<dbReference type="GO" id="GO:0008270">
    <property type="term" value="F:zinc ion binding"/>
    <property type="evidence" value="ECO:0007669"/>
    <property type="project" value="UniProtKB-UniRule"/>
</dbReference>
<dbReference type="GO" id="GO:0006260">
    <property type="term" value="P:DNA replication"/>
    <property type="evidence" value="ECO:0007669"/>
    <property type="project" value="UniProtKB-KW"/>
</dbReference>
<dbReference type="PROSITE" id="PS51188">
    <property type="entry name" value="ZF_CR"/>
    <property type="match status" value="1"/>
</dbReference>
<dbReference type="GO" id="GO:0005737">
    <property type="term" value="C:cytoplasm"/>
    <property type="evidence" value="ECO:0007669"/>
    <property type="project" value="UniProtKB-SubCell"/>
</dbReference>
<dbReference type="CDD" id="cd10719">
    <property type="entry name" value="DnaJ_zf"/>
    <property type="match status" value="1"/>
</dbReference>
<dbReference type="SUPFAM" id="SSF49493">
    <property type="entry name" value="HSP40/DnaJ peptide-binding domain"/>
    <property type="match status" value="2"/>
</dbReference>
<dbReference type="InterPro" id="IPR036410">
    <property type="entry name" value="HSP_DnaJ_Cys-rich_dom_sf"/>
</dbReference>
<feature type="binding site" evidence="8">
    <location>
        <position position="173"/>
    </location>
    <ligand>
        <name>Zn(2+)</name>
        <dbReference type="ChEBI" id="CHEBI:29105"/>
        <label>2</label>
    </ligand>
</feature>
<dbReference type="AlphaFoldDB" id="A0A1F8DSE0"/>
<keyword evidence="4 8" id="KW-0862">Zinc</keyword>
<feature type="binding site" evidence="8">
    <location>
        <position position="199"/>
    </location>
    <ligand>
        <name>Zn(2+)</name>
        <dbReference type="ChEBI" id="CHEBI:29105"/>
        <label>2</label>
    </ligand>
</feature>
<dbReference type="Proteomes" id="UP000177029">
    <property type="component" value="Unassembled WGS sequence"/>
</dbReference>
<keyword evidence="8" id="KW-0346">Stress response</keyword>
<evidence type="ECO:0000256" key="6">
    <source>
        <dbReference type="ARBA" id="ARBA00061004"/>
    </source>
</evidence>
<dbReference type="Pfam" id="PF01556">
    <property type="entry name" value="DnaJ_C"/>
    <property type="match status" value="1"/>
</dbReference>
<keyword evidence="8" id="KW-0963">Cytoplasm</keyword>
<comment type="caution">
    <text evidence="12">The sequence shown here is derived from an EMBL/GenBank/DDBJ whole genome shotgun (WGS) entry which is preliminary data.</text>
</comment>
<keyword evidence="2 8" id="KW-0677">Repeat</keyword>
<evidence type="ECO:0000256" key="2">
    <source>
        <dbReference type="ARBA" id="ARBA00022737"/>
    </source>
</evidence>
<accession>A0A1F8DSE0</accession>
<proteinExistence type="inferred from homology"/>
<dbReference type="InterPro" id="IPR002939">
    <property type="entry name" value="DnaJ_C"/>
</dbReference>
<evidence type="ECO:0000259" key="11">
    <source>
        <dbReference type="PROSITE" id="PS51188"/>
    </source>
</evidence>
<keyword evidence="8" id="KW-0235">DNA replication</keyword>
<evidence type="ECO:0000256" key="7">
    <source>
        <dbReference type="ARBA" id="ARBA00067609"/>
    </source>
</evidence>
<dbReference type="SUPFAM" id="SSF57938">
    <property type="entry name" value="DnaJ/Hsp40 cysteine-rich domain"/>
    <property type="match status" value="1"/>
</dbReference>
<feature type="binding site" evidence="8">
    <location>
        <position position="156"/>
    </location>
    <ligand>
        <name>Zn(2+)</name>
        <dbReference type="ChEBI" id="CHEBI:29105"/>
        <label>1</label>
    </ligand>
</feature>
<feature type="binding site" evidence="8">
    <location>
        <position position="176"/>
    </location>
    <ligand>
        <name>Zn(2+)</name>
        <dbReference type="ChEBI" id="CHEBI:29105"/>
        <label>2</label>
    </ligand>
</feature>
<dbReference type="PRINTS" id="PR00625">
    <property type="entry name" value="JDOMAIN"/>
</dbReference>
<evidence type="ECO:0000313" key="12">
    <source>
        <dbReference type="EMBL" id="OGM91316.1"/>
    </source>
</evidence>
<evidence type="ECO:0000259" key="10">
    <source>
        <dbReference type="PROSITE" id="PS50076"/>
    </source>
</evidence>
<feature type="zinc finger region" description="CR-type" evidence="9">
    <location>
        <begin position="143"/>
        <end position="225"/>
    </location>
</feature>
<feature type="domain" description="CR-type" evidence="11">
    <location>
        <begin position="143"/>
        <end position="225"/>
    </location>
</feature>
<comment type="cofactor">
    <cofactor evidence="8">
        <name>Zn(2+)</name>
        <dbReference type="ChEBI" id="CHEBI:29105"/>
    </cofactor>
    <text evidence="8">Binds 2 Zn(2+) ions per monomer.</text>
</comment>
<dbReference type="InterPro" id="IPR018253">
    <property type="entry name" value="DnaJ_domain_CS"/>
</dbReference>
<feature type="binding site" evidence="8">
    <location>
        <position position="159"/>
    </location>
    <ligand>
        <name>Zn(2+)</name>
        <dbReference type="ChEBI" id="CHEBI:29105"/>
        <label>1</label>
    </ligand>
</feature>
<evidence type="ECO:0000256" key="3">
    <source>
        <dbReference type="ARBA" id="ARBA00022771"/>
    </source>
</evidence>
<comment type="function">
    <text evidence="8">Participates actively in the response to hyperosmotic and heat shock by preventing the aggregation of stress-denatured proteins and by disaggregating proteins, also in an autonomous, DnaK-independent fashion. Unfolded proteins bind initially to DnaJ; upon interaction with the DnaJ-bound protein, DnaK hydrolyzes its bound ATP, resulting in the formation of a stable complex. GrpE releases ADP from DnaK; ATP binding to DnaK triggers the release of the substrate protein, thus completing the reaction cycle. Several rounds of ATP-dependent interactions between DnaJ, DnaK and GrpE are required for fully efficient folding. Also involved, together with DnaK and GrpE, in the DNA replication of plasmids through activation of initiation proteins.</text>
</comment>
<dbReference type="SUPFAM" id="SSF46565">
    <property type="entry name" value="Chaperone J-domain"/>
    <property type="match status" value="1"/>
</dbReference>
<dbReference type="GO" id="GO:0009408">
    <property type="term" value="P:response to heat"/>
    <property type="evidence" value="ECO:0007669"/>
    <property type="project" value="InterPro"/>
</dbReference>
<sequence length="362" mass="39697">MRDYYEILGVSKDASEDDIKKAFRRLAHQYHPDKLGGDEKKFKEVNEAYQVLSNKEKRAQYDQFGRTFSGAEGGQYGPFGFGQQGFGGFDFSDIFSGGGFAGEDLGDIFGNIFGGGMRTGGRRKRGMDIQADISITLKEAYEGVKKKVSFKTFVTCETCKGIGHEKSAGTTTCDVCKGNGKIRQQRNTFMGSFVQIRECDKCGGKGQIPKKICHVCKGAGRIKGDRTVDMDIKAGVQSGQIIKITGMGEAGLEGNSTGDLYVRVMVQKHPDFDVAGDDLVTEKDVQFSDILLGKEFAITHVDGRSITFTIPAHHNIRHDIVIPKEGMGKKGSMIIKLNVKTPKKMSSKAKKLAEDLRDELGE</sequence>
<dbReference type="EMBL" id="MGIP01000011">
    <property type="protein sequence ID" value="OGM91316.1"/>
    <property type="molecule type" value="Genomic_DNA"/>
</dbReference>
<dbReference type="CDD" id="cd06257">
    <property type="entry name" value="DnaJ"/>
    <property type="match status" value="1"/>
</dbReference>
<dbReference type="SMART" id="SM00271">
    <property type="entry name" value="DnaJ"/>
    <property type="match status" value="1"/>
</dbReference>
<feature type="binding site" evidence="8">
    <location>
        <position position="216"/>
    </location>
    <ligand>
        <name>Zn(2+)</name>
        <dbReference type="ChEBI" id="CHEBI:29105"/>
        <label>1</label>
    </ligand>
</feature>
<keyword evidence="5 8" id="KW-0143">Chaperone</keyword>
<dbReference type="GO" id="GO:0031072">
    <property type="term" value="F:heat shock protein binding"/>
    <property type="evidence" value="ECO:0007669"/>
    <property type="project" value="InterPro"/>
</dbReference>